<accession>A0A1H6M756</accession>
<evidence type="ECO:0000313" key="2">
    <source>
        <dbReference type="EMBL" id="SEH93461.1"/>
    </source>
</evidence>
<evidence type="ECO:0000256" key="1">
    <source>
        <dbReference type="SAM" id="Phobius"/>
    </source>
</evidence>
<evidence type="ECO:0000313" key="3">
    <source>
        <dbReference type="Proteomes" id="UP000176204"/>
    </source>
</evidence>
<proteinExistence type="predicted"/>
<dbReference type="EMBL" id="LT629973">
    <property type="protein sequence ID" value="SEH93461.1"/>
    <property type="molecule type" value="Genomic_DNA"/>
</dbReference>
<name>A0A1H6M756_9BACT</name>
<dbReference type="InterPro" id="IPR007395">
    <property type="entry name" value="Zn_peptidase_2"/>
</dbReference>
<reference evidence="3" key="1">
    <citation type="submission" date="2016-09" db="EMBL/GenBank/DDBJ databases">
        <authorList>
            <person name="Koehorst J."/>
        </authorList>
    </citation>
    <scope>NUCLEOTIDE SEQUENCE [LARGE SCALE GENOMIC DNA]</scope>
</reference>
<dbReference type="RefSeq" id="WP_083077093.1">
    <property type="nucleotide sequence ID" value="NZ_JACVVN010000012.1"/>
</dbReference>
<feature type="transmembrane region" description="Helical" evidence="1">
    <location>
        <begin position="172"/>
        <end position="190"/>
    </location>
</feature>
<sequence length="257" mass="28476">MNSLFDSLILAYYNTGYDSSPSYGAYSQIAWYWWIVGASVLASWFVSYMLRSRFEKYSQMEIPLSGKQIAERMLEENGIYDVTVECTPGSLTDHYNPKDKTINLSETVYGAHTVAAAAVAAHECGHAVQHAKAYHWLTMRSALVPIVQLSSNLVQWVLMLGIILLAAGGSPWVLGIGVALFALTTLFAFVTLPVEFDASRRALAWIQASGVSNAIQYNQAKSALFWAAMTYVVGALSSLAMLLYYAMRFFSAMNDRR</sequence>
<dbReference type="Proteomes" id="UP000176204">
    <property type="component" value="Chromosome I"/>
</dbReference>
<protein>
    <submittedName>
        <fullName evidence="2">Putative neutral zinc metallopeptidase</fullName>
    </submittedName>
</protein>
<dbReference type="Pfam" id="PF04298">
    <property type="entry name" value="Zn_peptidase_2"/>
    <property type="match status" value="1"/>
</dbReference>
<keyword evidence="3" id="KW-1185">Reference proteome</keyword>
<dbReference type="PANTHER" id="PTHR36434:SF1">
    <property type="entry name" value="MEMBRANE PROTEASE YUGP-RELATED"/>
    <property type="match status" value="1"/>
</dbReference>
<dbReference type="AlphaFoldDB" id="A0A1H6M756"/>
<dbReference type="OrthoDB" id="9784298at2"/>
<feature type="transmembrane region" description="Helical" evidence="1">
    <location>
        <begin position="142"/>
        <end position="166"/>
    </location>
</feature>
<keyword evidence="1" id="KW-0472">Membrane</keyword>
<dbReference type="KEGG" id="agl:PYTT_1844"/>
<keyword evidence="1" id="KW-1133">Transmembrane helix</keyword>
<feature type="transmembrane region" description="Helical" evidence="1">
    <location>
        <begin position="31"/>
        <end position="50"/>
    </location>
</feature>
<dbReference type="PANTHER" id="PTHR36434">
    <property type="entry name" value="MEMBRANE PROTEASE YUGP-RELATED"/>
    <property type="match status" value="1"/>
</dbReference>
<keyword evidence="1" id="KW-0812">Transmembrane</keyword>
<gene>
    <name evidence="2" type="ORF">PYTT_1844</name>
</gene>
<organism evidence="2 3">
    <name type="scientific">Akkermansia glycaniphila</name>
    <dbReference type="NCBI Taxonomy" id="1679444"/>
    <lineage>
        <taxon>Bacteria</taxon>
        <taxon>Pseudomonadati</taxon>
        <taxon>Verrucomicrobiota</taxon>
        <taxon>Verrucomicrobiia</taxon>
        <taxon>Verrucomicrobiales</taxon>
        <taxon>Akkermansiaceae</taxon>
        <taxon>Akkermansia</taxon>
    </lineage>
</organism>
<feature type="transmembrane region" description="Helical" evidence="1">
    <location>
        <begin position="224"/>
        <end position="247"/>
    </location>
</feature>